<feature type="region of interest" description="Disordered" evidence="1">
    <location>
        <begin position="1"/>
        <end position="84"/>
    </location>
</feature>
<proteinExistence type="predicted"/>
<dbReference type="Proteomes" id="UP001345963">
    <property type="component" value="Unassembled WGS sequence"/>
</dbReference>
<evidence type="ECO:0000313" key="3">
    <source>
        <dbReference type="Proteomes" id="UP001345963"/>
    </source>
</evidence>
<feature type="compositionally biased region" description="Basic and acidic residues" evidence="1">
    <location>
        <begin position="14"/>
        <end position="25"/>
    </location>
</feature>
<dbReference type="EMBL" id="JAHUTI010002663">
    <property type="protein sequence ID" value="MED6233495.1"/>
    <property type="molecule type" value="Genomic_DNA"/>
</dbReference>
<reference evidence="2 3" key="1">
    <citation type="submission" date="2021-07" db="EMBL/GenBank/DDBJ databases">
        <authorList>
            <person name="Palmer J.M."/>
        </authorList>
    </citation>
    <scope>NUCLEOTIDE SEQUENCE [LARGE SCALE GENOMIC DNA]</scope>
    <source>
        <strain evidence="2 3">AT_MEX2019</strain>
        <tissue evidence="2">Muscle</tissue>
    </source>
</reference>
<gene>
    <name evidence="2" type="ORF">ATANTOWER_012538</name>
</gene>
<sequence>MTANLPRQGCPPKLSKESNHQRHSQDTCGNSGGAAEIHSYSSDSKLTGTSGERGKTCSKGHLVKESNPQQLRRGLKPLNMGCTF</sequence>
<evidence type="ECO:0000313" key="2">
    <source>
        <dbReference type="EMBL" id="MED6233495.1"/>
    </source>
</evidence>
<protein>
    <submittedName>
        <fullName evidence="2">Uncharacterized protein</fullName>
    </submittedName>
</protein>
<name>A0ABU7A6J0_9TELE</name>
<keyword evidence="3" id="KW-1185">Reference proteome</keyword>
<feature type="compositionally biased region" description="Polar residues" evidence="1">
    <location>
        <begin position="39"/>
        <end position="50"/>
    </location>
</feature>
<accession>A0ABU7A6J0</accession>
<organism evidence="2 3">
    <name type="scientific">Ataeniobius toweri</name>
    <dbReference type="NCBI Taxonomy" id="208326"/>
    <lineage>
        <taxon>Eukaryota</taxon>
        <taxon>Metazoa</taxon>
        <taxon>Chordata</taxon>
        <taxon>Craniata</taxon>
        <taxon>Vertebrata</taxon>
        <taxon>Euteleostomi</taxon>
        <taxon>Actinopterygii</taxon>
        <taxon>Neopterygii</taxon>
        <taxon>Teleostei</taxon>
        <taxon>Neoteleostei</taxon>
        <taxon>Acanthomorphata</taxon>
        <taxon>Ovalentaria</taxon>
        <taxon>Atherinomorphae</taxon>
        <taxon>Cyprinodontiformes</taxon>
        <taxon>Goodeidae</taxon>
        <taxon>Ataeniobius</taxon>
    </lineage>
</organism>
<comment type="caution">
    <text evidence="2">The sequence shown here is derived from an EMBL/GenBank/DDBJ whole genome shotgun (WGS) entry which is preliminary data.</text>
</comment>
<evidence type="ECO:0000256" key="1">
    <source>
        <dbReference type="SAM" id="MobiDB-lite"/>
    </source>
</evidence>